<accession>A0AAV3JKN8</accession>
<reference evidence="2 3" key="1">
    <citation type="submission" date="2012-10" db="EMBL/GenBank/DDBJ databases">
        <authorList>
            <person name="Zadoks R.N."/>
            <person name="Moroni P."/>
            <person name="Richards V.P."/>
            <person name="Durkin S.A.S."/>
            <person name="Kim M."/>
            <person name="Pavinski Bitar P.D."/>
            <person name="Stanhope M.J."/>
            <person name="Town C.D."/>
            <person name="Venter J.C."/>
        </authorList>
    </citation>
    <scope>NUCLEOTIDE SEQUENCE [LARGE SCALE GENOMIC DNA]</scope>
    <source>
        <strain evidence="2 3">CCUG 29376</strain>
    </source>
</reference>
<name>A0AAV3JKN8_STRAG</name>
<feature type="compositionally biased region" description="Basic and acidic residues" evidence="1">
    <location>
        <begin position="1"/>
        <end position="29"/>
    </location>
</feature>
<protein>
    <submittedName>
        <fullName evidence="2">Uncharacterized protein</fullName>
    </submittedName>
</protein>
<dbReference type="EMBL" id="ANDB01000022">
    <property type="protein sequence ID" value="EPW15435.1"/>
    <property type="molecule type" value="Genomic_DNA"/>
</dbReference>
<feature type="compositionally biased region" description="Acidic residues" evidence="1">
    <location>
        <begin position="58"/>
        <end position="71"/>
    </location>
</feature>
<evidence type="ECO:0000313" key="3">
    <source>
        <dbReference type="Proteomes" id="UP000015267"/>
    </source>
</evidence>
<comment type="caution">
    <text evidence="2">The sequence shown here is derived from an EMBL/GenBank/DDBJ whole genome shotgun (WGS) entry which is preliminary data.</text>
</comment>
<dbReference type="Proteomes" id="UP000015267">
    <property type="component" value="Unassembled WGS sequence"/>
</dbReference>
<feature type="region of interest" description="Disordered" evidence="1">
    <location>
        <begin position="1"/>
        <end position="71"/>
    </location>
</feature>
<gene>
    <name evidence="2" type="ORF">SAG0055_02805</name>
</gene>
<proteinExistence type="predicted"/>
<dbReference type="AlphaFoldDB" id="A0AAV3JKN8"/>
<evidence type="ECO:0000256" key="1">
    <source>
        <dbReference type="SAM" id="MobiDB-lite"/>
    </source>
</evidence>
<organism evidence="2 3">
    <name type="scientific">Streptococcus agalactiae CCUG 29376</name>
    <dbReference type="NCBI Taxonomy" id="1105255"/>
    <lineage>
        <taxon>Bacteria</taxon>
        <taxon>Bacillati</taxon>
        <taxon>Bacillota</taxon>
        <taxon>Bacilli</taxon>
        <taxon>Lactobacillales</taxon>
        <taxon>Streptococcaceae</taxon>
        <taxon>Streptococcus</taxon>
    </lineage>
</organism>
<sequence>MEHPNELPKEKGWGHDSDHNKGSNKDNKAKNYAPDEEPEDSGKVTHNYGFYDVNKGSDEEEPEKQEDESELDEYELGMAQNAKKYGMDRQSFEKQLIQLSNKYSVSFESFNYINGSQVQVTKKDGSKVLVDIKTLAEVK</sequence>
<evidence type="ECO:0000313" key="2">
    <source>
        <dbReference type="EMBL" id="EPW15435.1"/>
    </source>
</evidence>